<keyword evidence="4" id="KW-1185">Reference proteome</keyword>
<dbReference type="RefSeq" id="WP_056960667.1">
    <property type="nucleotide sequence ID" value="NZ_AZFQ01000036.1"/>
</dbReference>
<dbReference type="GeneID" id="98307944"/>
<evidence type="ECO:0000259" key="2">
    <source>
        <dbReference type="Pfam" id="PF07859"/>
    </source>
</evidence>
<gene>
    <name evidence="3" type="ORF">FD50_GL000507</name>
</gene>
<protein>
    <submittedName>
        <fullName evidence="3">Alpha beta hydrolase fold-3 domain protein</fullName>
    </submittedName>
</protein>
<evidence type="ECO:0000313" key="4">
    <source>
        <dbReference type="Proteomes" id="UP000051166"/>
    </source>
</evidence>
<proteinExistence type="predicted"/>
<feature type="domain" description="Alpha/beta hydrolase fold-3" evidence="2">
    <location>
        <begin position="97"/>
        <end position="314"/>
    </location>
</feature>
<dbReference type="Pfam" id="PF07859">
    <property type="entry name" value="Abhydrolase_3"/>
    <property type="match status" value="1"/>
</dbReference>
<dbReference type="PATRIC" id="fig|1423801.4.peg.516"/>
<dbReference type="EMBL" id="AZFQ01000036">
    <property type="protein sequence ID" value="KRL98700.1"/>
    <property type="molecule type" value="Genomic_DNA"/>
</dbReference>
<organism evidence="3 4">
    <name type="scientific">Liquorilactobacillus satsumensis DSM 16230 = JCM 12392</name>
    <dbReference type="NCBI Taxonomy" id="1423801"/>
    <lineage>
        <taxon>Bacteria</taxon>
        <taxon>Bacillati</taxon>
        <taxon>Bacillota</taxon>
        <taxon>Bacilli</taxon>
        <taxon>Lactobacillales</taxon>
        <taxon>Lactobacillaceae</taxon>
        <taxon>Liquorilactobacillus</taxon>
    </lineage>
</organism>
<name>A0A0R1UZC6_9LACO</name>
<dbReference type="GO" id="GO:0005829">
    <property type="term" value="C:cytosol"/>
    <property type="evidence" value="ECO:0007669"/>
    <property type="project" value="TreeGrafter"/>
</dbReference>
<evidence type="ECO:0000256" key="1">
    <source>
        <dbReference type="PROSITE-ProRule" id="PRU10038"/>
    </source>
</evidence>
<dbReference type="PANTHER" id="PTHR23025">
    <property type="entry name" value="TRIACYLGLYCEROL LIPASE"/>
    <property type="match status" value="1"/>
</dbReference>
<accession>A0A0R1UZC6</accession>
<comment type="caution">
    <text evidence="3">The sequence shown here is derived from an EMBL/GenBank/DDBJ whole genome shotgun (WGS) entry which is preliminary data.</text>
</comment>
<evidence type="ECO:0000313" key="3">
    <source>
        <dbReference type="EMBL" id="KRL98700.1"/>
    </source>
</evidence>
<dbReference type="AlphaFoldDB" id="A0A0R1UZC6"/>
<dbReference type="InterPro" id="IPR029058">
    <property type="entry name" value="AB_hydrolase_fold"/>
</dbReference>
<dbReference type="GO" id="GO:0004806">
    <property type="term" value="F:triacylglycerol lipase activity"/>
    <property type="evidence" value="ECO:0007669"/>
    <property type="project" value="TreeGrafter"/>
</dbReference>
<dbReference type="SUPFAM" id="SSF53474">
    <property type="entry name" value="alpha/beta-Hydrolases"/>
    <property type="match status" value="1"/>
</dbReference>
<dbReference type="InterPro" id="IPR013094">
    <property type="entry name" value="AB_hydrolase_3"/>
</dbReference>
<dbReference type="PANTHER" id="PTHR23025:SF3">
    <property type="entry name" value="HORMONE-SENSITIVE LIPASE"/>
    <property type="match status" value="1"/>
</dbReference>
<feature type="active site" evidence="1">
    <location>
        <position position="175"/>
    </location>
</feature>
<reference evidence="3 4" key="1">
    <citation type="journal article" date="2015" name="Genome Announc.">
        <title>Expanding the biotechnology potential of lactobacilli through comparative genomics of 213 strains and associated genera.</title>
        <authorList>
            <person name="Sun Z."/>
            <person name="Harris H.M."/>
            <person name="McCann A."/>
            <person name="Guo C."/>
            <person name="Argimon S."/>
            <person name="Zhang W."/>
            <person name="Yang X."/>
            <person name="Jeffery I.B."/>
            <person name="Cooney J.C."/>
            <person name="Kagawa T.F."/>
            <person name="Liu W."/>
            <person name="Song Y."/>
            <person name="Salvetti E."/>
            <person name="Wrobel A."/>
            <person name="Rasinkangas P."/>
            <person name="Parkhill J."/>
            <person name="Rea M.C."/>
            <person name="O'Sullivan O."/>
            <person name="Ritari J."/>
            <person name="Douillard F.P."/>
            <person name="Paul Ross R."/>
            <person name="Yang R."/>
            <person name="Briner A.E."/>
            <person name="Felis G.E."/>
            <person name="de Vos W.M."/>
            <person name="Barrangou R."/>
            <person name="Klaenhammer T.R."/>
            <person name="Caufield P.W."/>
            <person name="Cui Y."/>
            <person name="Zhang H."/>
            <person name="O'Toole P.W."/>
        </authorList>
    </citation>
    <scope>NUCLEOTIDE SEQUENCE [LARGE SCALE GENOMIC DNA]</scope>
    <source>
        <strain evidence="3 4">DSM 16230</strain>
    </source>
</reference>
<dbReference type="GO" id="GO:0019433">
    <property type="term" value="P:triglyceride catabolic process"/>
    <property type="evidence" value="ECO:0007669"/>
    <property type="project" value="TreeGrafter"/>
</dbReference>
<dbReference type="PROSITE" id="PS01174">
    <property type="entry name" value="LIPASE_GDXG_SER"/>
    <property type="match status" value="1"/>
</dbReference>
<dbReference type="InterPro" id="IPR033140">
    <property type="entry name" value="Lipase_GDXG_put_SER_AS"/>
</dbReference>
<dbReference type="GO" id="GO:0004771">
    <property type="term" value="F:sterol ester esterase activity"/>
    <property type="evidence" value="ECO:0007669"/>
    <property type="project" value="TreeGrafter"/>
</dbReference>
<dbReference type="STRING" id="1423801.FD50_GL000507"/>
<keyword evidence="3" id="KW-0378">Hydrolase</keyword>
<sequence>MIIKNSAYGERWGLLDPQVLERTKRRPCILDEEVNKKITIKDIHLKILRNGMGSFSRDLSKKNVTVTDFLIPCTNRLIPARKYETSSGDKYNMTKCLVYLHGGGFIGGSLETVENQCKLIAERSHCVVISIGYRLAPETPYPGAFCDVVESLEWIINNKAILNFNDSQLYVAGDSAGGNLAVICGLKDKRHIIRRIISIYGALDMTEIKKTLYKWDYSRYTIAKEHSSYIHTRLNKFALLTKIINVLYNTFEVAENPLISPVYAQNFKDFPDITLVEAEFDYFLQSNIFFSKKLESLGLNVDLIMYKGLDHGFFDRLGTLKQAEDLVNVIADILISE</sequence>
<dbReference type="Gene3D" id="3.40.50.1820">
    <property type="entry name" value="alpha/beta hydrolase"/>
    <property type="match status" value="1"/>
</dbReference>
<dbReference type="Proteomes" id="UP000051166">
    <property type="component" value="Unassembled WGS sequence"/>
</dbReference>
<dbReference type="OrthoDB" id="9815425at2"/>